<dbReference type="Gene3D" id="3.30.160.60">
    <property type="entry name" value="Classic Zinc Finger"/>
    <property type="match status" value="2"/>
</dbReference>
<dbReference type="GO" id="GO:0008270">
    <property type="term" value="F:zinc ion binding"/>
    <property type="evidence" value="ECO:0007669"/>
    <property type="project" value="UniProtKB-KW"/>
</dbReference>
<keyword evidence="8" id="KW-0804">Transcription</keyword>
<dbReference type="SMART" id="SM00355">
    <property type="entry name" value="ZnF_C2H2"/>
    <property type="match status" value="2"/>
</dbReference>
<accession>A0A7L0VNB7</accession>
<dbReference type="Pfam" id="PF00096">
    <property type="entry name" value="zf-C2H2"/>
    <property type="match status" value="2"/>
</dbReference>
<keyword evidence="14" id="KW-1185">Reference proteome</keyword>
<dbReference type="OrthoDB" id="654211at2759"/>
<feature type="compositionally biased region" description="Polar residues" evidence="11">
    <location>
        <begin position="29"/>
        <end position="44"/>
    </location>
</feature>
<evidence type="ECO:0000256" key="9">
    <source>
        <dbReference type="ARBA" id="ARBA00023242"/>
    </source>
</evidence>
<dbReference type="PROSITE" id="PS00028">
    <property type="entry name" value="ZINC_FINGER_C2H2_1"/>
    <property type="match status" value="2"/>
</dbReference>
<evidence type="ECO:0000256" key="1">
    <source>
        <dbReference type="ARBA" id="ARBA00004123"/>
    </source>
</evidence>
<evidence type="ECO:0000256" key="8">
    <source>
        <dbReference type="ARBA" id="ARBA00023163"/>
    </source>
</evidence>
<keyword evidence="3" id="KW-0677">Repeat</keyword>
<keyword evidence="4 10" id="KW-0863">Zinc-finger</keyword>
<dbReference type="SUPFAM" id="SSF57667">
    <property type="entry name" value="beta-beta-alpha zinc fingers"/>
    <property type="match status" value="1"/>
</dbReference>
<dbReference type="PANTHER" id="PTHR23226">
    <property type="entry name" value="ZINC FINGER AND SCAN DOMAIN-CONTAINING"/>
    <property type="match status" value="1"/>
</dbReference>
<dbReference type="PANTHER" id="PTHR23226:SF416">
    <property type="entry name" value="FI01424P"/>
    <property type="match status" value="1"/>
</dbReference>
<comment type="subcellular location">
    <subcellularLocation>
        <location evidence="1">Nucleus</location>
    </subcellularLocation>
</comment>
<keyword evidence="6" id="KW-0805">Transcription regulation</keyword>
<evidence type="ECO:0000256" key="10">
    <source>
        <dbReference type="PROSITE-ProRule" id="PRU00042"/>
    </source>
</evidence>
<comment type="caution">
    <text evidence="13">The sequence shown here is derived from an EMBL/GenBank/DDBJ whole genome shotgun (WGS) entry which is preliminary data.</text>
</comment>
<evidence type="ECO:0000256" key="11">
    <source>
        <dbReference type="SAM" id="MobiDB-lite"/>
    </source>
</evidence>
<feature type="non-terminal residue" evidence="13">
    <location>
        <position position="81"/>
    </location>
</feature>
<organism evidence="13 14">
    <name type="scientific">Leptocoma aspasia</name>
    <dbReference type="NCBI Taxonomy" id="2585812"/>
    <lineage>
        <taxon>Eukaryota</taxon>
        <taxon>Metazoa</taxon>
        <taxon>Chordata</taxon>
        <taxon>Craniata</taxon>
        <taxon>Vertebrata</taxon>
        <taxon>Euteleostomi</taxon>
        <taxon>Archelosauria</taxon>
        <taxon>Archosauria</taxon>
        <taxon>Dinosauria</taxon>
        <taxon>Saurischia</taxon>
        <taxon>Theropoda</taxon>
        <taxon>Coelurosauria</taxon>
        <taxon>Aves</taxon>
        <taxon>Neognathae</taxon>
        <taxon>Neoaves</taxon>
        <taxon>Telluraves</taxon>
        <taxon>Australaves</taxon>
        <taxon>Passeriformes</taxon>
        <taxon>Passeroidea</taxon>
        <taxon>Nectariniidae</taxon>
        <taxon>Leptocoma</taxon>
    </lineage>
</organism>
<evidence type="ECO:0000256" key="6">
    <source>
        <dbReference type="ARBA" id="ARBA00023015"/>
    </source>
</evidence>
<dbReference type="FunFam" id="3.30.160.60:FF:000322">
    <property type="entry name" value="GDNF-inducible zinc finger protein 1"/>
    <property type="match status" value="1"/>
</dbReference>
<dbReference type="GO" id="GO:0000978">
    <property type="term" value="F:RNA polymerase II cis-regulatory region sequence-specific DNA binding"/>
    <property type="evidence" value="ECO:0007669"/>
    <property type="project" value="TreeGrafter"/>
</dbReference>
<evidence type="ECO:0000256" key="7">
    <source>
        <dbReference type="ARBA" id="ARBA00023125"/>
    </source>
</evidence>
<evidence type="ECO:0000313" key="14">
    <source>
        <dbReference type="Proteomes" id="UP000558164"/>
    </source>
</evidence>
<feature type="non-terminal residue" evidence="13">
    <location>
        <position position="1"/>
    </location>
</feature>
<dbReference type="GO" id="GO:0005634">
    <property type="term" value="C:nucleus"/>
    <property type="evidence" value="ECO:0007669"/>
    <property type="project" value="UniProtKB-SubCell"/>
</dbReference>
<reference evidence="13 14" key="1">
    <citation type="submission" date="2019-09" db="EMBL/GenBank/DDBJ databases">
        <title>Bird 10,000 Genomes (B10K) Project - Family phase.</title>
        <authorList>
            <person name="Zhang G."/>
        </authorList>
    </citation>
    <scope>NUCLEOTIDE SEQUENCE [LARGE SCALE GENOMIC DNA]</scope>
    <source>
        <strain evidence="13">B10K-DU-001-35</strain>
        <tissue evidence="13">Muscle</tissue>
    </source>
</reference>
<keyword evidence="2" id="KW-0479">Metal-binding</keyword>
<evidence type="ECO:0000256" key="2">
    <source>
        <dbReference type="ARBA" id="ARBA00022723"/>
    </source>
</evidence>
<name>A0A7L0VNB7_9PASE</name>
<feature type="domain" description="C2H2-type" evidence="12">
    <location>
        <begin position="52"/>
        <end position="79"/>
    </location>
</feature>
<evidence type="ECO:0000313" key="13">
    <source>
        <dbReference type="EMBL" id="NXL80571.1"/>
    </source>
</evidence>
<keyword evidence="9" id="KW-0539">Nucleus</keyword>
<keyword evidence="5" id="KW-0862">Zinc</keyword>
<dbReference type="EMBL" id="VXAX01006888">
    <property type="protein sequence ID" value="NXL80571.1"/>
    <property type="molecule type" value="Genomic_DNA"/>
</dbReference>
<dbReference type="Proteomes" id="UP000558164">
    <property type="component" value="Unassembled WGS sequence"/>
</dbReference>
<dbReference type="InterPro" id="IPR036236">
    <property type="entry name" value="Znf_C2H2_sf"/>
</dbReference>
<dbReference type="FunFam" id="3.30.160.60:FF:000099">
    <property type="entry name" value="Zinc finger protein 79"/>
    <property type="match status" value="1"/>
</dbReference>
<sequence length="81" mass="8764">ARKSCGECGKSFADPSALAKHRRDHEESQNSGNGKSLVESQKSGKSLEESQKTCSECGRTFGDPSALAKHRRLHDSGRNFG</sequence>
<dbReference type="InterPro" id="IPR013087">
    <property type="entry name" value="Znf_C2H2_type"/>
</dbReference>
<dbReference type="AlphaFoldDB" id="A0A7L0VNB7"/>
<evidence type="ECO:0000259" key="12">
    <source>
        <dbReference type="PROSITE" id="PS50157"/>
    </source>
</evidence>
<feature type="domain" description="C2H2-type" evidence="12">
    <location>
        <begin position="3"/>
        <end position="30"/>
    </location>
</feature>
<gene>
    <name evidence="13" type="primary">Znf761</name>
    <name evidence="13" type="ORF">LEPASP_R15585</name>
</gene>
<proteinExistence type="predicted"/>
<evidence type="ECO:0000256" key="5">
    <source>
        <dbReference type="ARBA" id="ARBA00022833"/>
    </source>
</evidence>
<evidence type="ECO:0000256" key="3">
    <source>
        <dbReference type="ARBA" id="ARBA00022737"/>
    </source>
</evidence>
<protein>
    <submittedName>
        <fullName evidence="13">ZN761 protein</fullName>
    </submittedName>
</protein>
<dbReference type="GO" id="GO:0000981">
    <property type="term" value="F:DNA-binding transcription factor activity, RNA polymerase II-specific"/>
    <property type="evidence" value="ECO:0007669"/>
    <property type="project" value="TreeGrafter"/>
</dbReference>
<feature type="region of interest" description="Disordered" evidence="11">
    <location>
        <begin position="1"/>
        <end position="81"/>
    </location>
</feature>
<keyword evidence="7" id="KW-0238">DNA-binding</keyword>
<dbReference type="PROSITE" id="PS50157">
    <property type="entry name" value="ZINC_FINGER_C2H2_2"/>
    <property type="match status" value="2"/>
</dbReference>
<evidence type="ECO:0000256" key="4">
    <source>
        <dbReference type="ARBA" id="ARBA00022771"/>
    </source>
</evidence>